<name>X1Q871_9ZZZZ</name>
<proteinExistence type="predicted"/>
<accession>X1Q871</accession>
<comment type="caution">
    <text evidence="2">The sequence shown here is derived from an EMBL/GenBank/DDBJ whole genome shotgun (WGS) entry which is preliminary data.</text>
</comment>
<gene>
    <name evidence="2" type="ORF">S12H4_02005</name>
</gene>
<evidence type="ECO:0000313" key="2">
    <source>
        <dbReference type="EMBL" id="GAI64697.1"/>
    </source>
</evidence>
<feature type="region of interest" description="Disordered" evidence="1">
    <location>
        <begin position="1"/>
        <end position="86"/>
    </location>
</feature>
<dbReference type="AlphaFoldDB" id="X1Q871"/>
<feature type="compositionally biased region" description="Polar residues" evidence="1">
    <location>
        <begin position="17"/>
        <end position="26"/>
    </location>
</feature>
<dbReference type="EMBL" id="BARW01000450">
    <property type="protein sequence ID" value="GAI64697.1"/>
    <property type="molecule type" value="Genomic_DNA"/>
</dbReference>
<evidence type="ECO:0000256" key="1">
    <source>
        <dbReference type="SAM" id="MobiDB-lite"/>
    </source>
</evidence>
<organism evidence="2">
    <name type="scientific">marine sediment metagenome</name>
    <dbReference type="NCBI Taxonomy" id="412755"/>
    <lineage>
        <taxon>unclassified sequences</taxon>
        <taxon>metagenomes</taxon>
        <taxon>ecological metagenomes</taxon>
    </lineage>
</organism>
<sequence length="86" mass="9134">MATTIHPPNTIDGPAKSTPQYGNQKETGADDHYCQKNPLGGKLGMHISIAGAEDYPPCGEDQFPDAKPVTPSEKAQDGYDQSTNMG</sequence>
<protein>
    <submittedName>
        <fullName evidence="2">Uncharacterized protein</fullName>
    </submittedName>
</protein>
<reference evidence="2" key="1">
    <citation type="journal article" date="2014" name="Front. Microbiol.">
        <title>High frequency of phylogenetically diverse reductive dehalogenase-homologous genes in deep subseafloor sedimentary metagenomes.</title>
        <authorList>
            <person name="Kawai M."/>
            <person name="Futagami T."/>
            <person name="Toyoda A."/>
            <person name="Takaki Y."/>
            <person name="Nishi S."/>
            <person name="Hori S."/>
            <person name="Arai W."/>
            <person name="Tsubouchi T."/>
            <person name="Morono Y."/>
            <person name="Uchiyama I."/>
            <person name="Ito T."/>
            <person name="Fujiyama A."/>
            <person name="Inagaki F."/>
            <person name="Takami H."/>
        </authorList>
    </citation>
    <scope>NUCLEOTIDE SEQUENCE</scope>
    <source>
        <strain evidence="2">Expedition CK06-06</strain>
    </source>
</reference>